<organism evidence="2">
    <name type="scientific">Candidatus Kentrum sp. FW</name>
    <dbReference type="NCBI Taxonomy" id="2126338"/>
    <lineage>
        <taxon>Bacteria</taxon>
        <taxon>Pseudomonadati</taxon>
        <taxon>Pseudomonadota</taxon>
        <taxon>Gammaproteobacteria</taxon>
        <taxon>Candidatus Kentrum</taxon>
    </lineage>
</organism>
<dbReference type="InterPro" id="IPR011335">
    <property type="entry name" value="Restrct_endonuc-II-like"/>
</dbReference>
<sequence>MSAITYEEVLSLFKMQAEEAKRRGREIDRLFRETDRKMQETDRKMQETDRKMQETDRKMQETDRKMQETDRKMQETAEQIKETDRIVRETAQQMKETDHKLKELGRITREQGKQIGGLGDKFGYFTEGLALSSMERILAEQFGMTASLPRARIRKNGEEIEIDVLAYANDDINLAILVEVKSRVKREAISQLQKLMGRFREFCPEHRDKAAMGILAGVDWDRGIAEEARKTGFLTASIRDEIFTLTTPEGFEARRW</sequence>
<reference evidence="2" key="1">
    <citation type="submission" date="2019-02" db="EMBL/GenBank/DDBJ databases">
        <authorList>
            <person name="Gruber-Vodicka R. H."/>
            <person name="Seah K. B. B."/>
        </authorList>
    </citation>
    <scope>NUCLEOTIDE SEQUENCE</scope>
    <source>
        <strain evidence="2">BECK_BZ15</strain>
    </source>
</reference>
<proteinExistence type="predicted"/>
<evidence type="ECO:0008006" key="3">
    <source>
        <dbReference type="Google" id="ProtNLM"/>
    </source>
</evidence>
<dbReference type="PANTHER" id="PTHR38753:SF1">
    <property type="entry name" value="SLR1441 PROTEIN"/>
    <property type="match status" value="1"/>
</dbReference>
<protein>
    <recommendedName>
        <fullName evidence="3">DUF3782 domain-containing protein</fullName>
    </recommendedName>
</protein>
<evidence type="ECO:0000256" key="1">
    <source>
        <dbReference type="SAM" id="MobiDB-lite"/>
    </source>
</evidence>
<gene>
    <name evidence="2" type="ORF">BECKFW1821A_GA0114235_108011</name>
</gene>
<dbReference type="SUPFAM" id="SSF52980">
    <property type="entry name" value="Restriction endonuclease-like"/>
    <property type="match status" value="1"/>
</dbReference>
<name>A0A450SW99_9GAMM</name>
<dbReference type="Gene3D" id="1.10.287.950">
    <property type="entry name" value="Methyl-accepting chemotaxis protein"/>
    <property type="match status" value="1"/>
</dbReference>
<dbReference type="PANTHER" id="PTHR38753">
    <property type="entry name" value="SLR1441 PROTEIN"/>
    <property type="match status" value="1"/>
</dbReference>
<evidence type="ECO:0000313" key="2">
    <source>
        <dbReference type="EMBL" id="VFJ58318.1"/>
    </source>
</evidence>
<accession>A0A450SW99</accession>
<dbReference type="EMBL" id="CAADEW010000080">
    <property type="protein sequence ID" value="VFJ58318.1"/>
    <property type="molecule type" value="Genomic_DNA"/>
</dbReference>
<feature type="region of interest" description="Disordered" evidence="1">
    <location>
        <begin position="30"/>
        <end position="71"/>
    </location>
</feature>
<dbReference type="AlphaFoldDB" id="A0A450SW99"/>